<sequence length="69" mass="7773">MNRPEIDRATVSAAPNGADDTRAERNVTVVGHRIESRDLFVQTREIIISHGTDAYRLRLTAQNKLILTK</sequence>
<dbReference type="Pfam" id="PF10636">
    <property type="entry name" value="hemP"/>
    <property type="match status" value="1"/>
</dbReference>
<evidence type="ECO:0000313" key="2">
    <source>
        <dbReference type="EMBL" id="MDC7787828.1"/>
    </source>
</evidence>
<reference evidence="2" key="1">
    <citation type="journal article" date="2023" name="Microbiol Resour">
        <title>Genome Sequences of Rhodoplanes serenus and Two Thermotolerant Strains, Rhodoplanes tepidamans and 'Rhodoplanes cryptolactis,' Further Refine the Genus.</title>
        <authorList>
            <person name="Rayyan A.A."/>
            <person name="Kyndt J.A."/>
        </authorList>
    </citation>
    <scope>NUCLEOTIDE SEQUENCE</scope>
    <source>
        <strain evidence="2">DSM 9987</strain>
    </source>
</reference>
<dbReference type="Gene3D" id="2.10.70.10">
    <property type="entry name" value="Complement Module, domain 1"/>
    <property type="match status" value="1"/>
</dbReference>
<protein>
    <submittedName>
        <fullName evidence="2">Hemin uptake protein HemP</fullName>
    </submittedName>
</protein>
<dbReference type="Proteomes" id="UP001165652">
    <property type="component" value="Unassembled WGS sequence"/>
</dbReference>
<evidence type="ECO:0000256" key="1">
    <source>
        <dbReference type="SAM" id="MobiDB-lite"/>
    </source>
</evidence>
<dbReference type="InterPro" id="IPR019600">
    <property type="entry name" value="Hemin_uptake_protein_HemP"/>
</dbReference>
<dbReference type="EMBL" id="JAQQLI010000033">
    <property type="protein sequence ID" value="MDC7787828.1"/>
    <property type="molecule type" value="Genomic_DNA"/>
</dbReference>
<reference evidence="2" key="2">
    <citation type="submission" date="2023-02" db="EMBL/GenBank/DDBJ databases">
        <authorList>
            <person name="Rayyan A."/>
            <person name="Meyer T."/>
            <person name="Kyndt J.A."/>
        </authorList>
    </citation>
    <scope>NUCLEOTIDE SEQUENCE</scope>
    <source>
        <strain evidence="2">DSM 9987</strain>
    </source>
</reference>
<comment type="caution">
    <text evidence="2">The sequence shown here is derived from an EMBL/GenBank/DDBJ whole genome shotgun (WGS) entry which is preliminary data.</text>
</comment>
<proteinExistence type="predicted"/>
<dbReference type="RefSeq" id="WP_272778668.1">
    <property type="nucleotide sequence ID" value="NZ_JAQQLI010000033.1"/>
</dbReference>
<evidence type="ECO:0000313" key="3">
    <source>
        <dbReference type="Proteomes" id="UP001165652"/>
    </source>
</evidence>
<feature type="region of interest" description="Disordered" evidence="1">
    <location>
        <begin position="1"/>
        <end position="21"/>
    </location>
</feature>
<name>A0ABT5JDT4_RHOTP</name>
<keyword evidence="3" id="KW-1185">Reference proteome</keyword>
<gene>
    <name evidence="2" type="ORF">PQJ73_19225</name>
</gene>
<organism evidence="2 3">
    <name type="scientific">Rhodoplanes tepidamans</name>
    <name type="common">Rhodoplanes cryptolactis</name>
    <dbReference type="NCBI Taxonomy" id="200616"/>
    <lineage>
        <taxon>Bacteria</taxon>
        <taxon>Pseudomonadati</taxon>
        <taxon>Pseudomonadota</taxon>
        <taxon>Alphaproteobacteria</taxon>
        <taxon>Hyphomicrobiales</taxon>
        <taxon>Nitrobacteraceae</taxon>
        <taxon>Rhodoplanes</taxon>
    </lineage>
</organism>
<accession>A0ABT5JDT4</accession>